<dbReference type="PANTHER" id="PTHR10344">
    <property type="entry name" value="THYMIDYLATE KINASE"/>
    <property type="match status" value="1"/>
</dbReference>
<dbReference type="GO" id="GO:0005524">
    <property type="term" value="F:ATP binding"/>
    <property type="evidence" value="ECO:0007669"/>
    <property type="project" value="UniProtKB-KW"/>
</dbReference>
<keyword evidence="4" id="KW-0545">Nucleotide biosynthesis</keyword>
<dbReference type="AlphaFoldDB" id="T1B732"/>
<dbReference type="GO" id="GO:0006227">
    <property type="term" value="P:dUDP biosynthetic process"/>
    <property type="evidence" value="ECO:0007669"/>
    <property type="project" value="TreeGrafter"/>
</dbReference>
<dbReference type="CDD" id="cd01672">
    <property type="entry name" value="TMPK"/>
    <property type="match status" value="1"/>
</dbReference>
<evidence type="ECO:0000256" key="6">
    <source>
        <dbReference type="ARBA" id="ARBA00022777"/>
    </source>
</evidence>
<sequence length="225" mass="25400">MADTYGTRLPRSTDGPIQGRLIVIEGADGSGRTTEVVRLKEWLEIEGHPVVDTGLRRSRLVGAEIDRAKQGNTLSPTTMSILYAADFADQLENKILPSLVAGSTVLADRYIYTLMARAVVRGASREWARQLYSFALVPHLTVFLDARPEILLHRAIARYGSLDYWESGMDLSISRDRFESFFAFQRLLQAEFDWMAKEYGFVRVHADRDPDAVDTDVRAIVARLY</sequence>
<dbReference type="GO" id="GO:0004798">
    <property type="term" value="F:dTMP kinase activity"/>
    <property type="evidence" value="ECO:0007669"/>
    <property type="project" value="UniProtKB-EC"/>
</dbReference>
<name>T1B732_9ZZZZ</name>
<proteinExistence type="inferred from homology"/>
<evidence type="ECO:0000256" key="3">
    <source>
        <dbReference type="ARBA" id="ARBA00022679"/>
    </source>
</evidence>
<evidence type="ECO:0000259" key="8">
    <source>
        <dbReference type="Pfam" id="PF02223"/>
    </source>
</evidence>
<dbReference type="Gene3D" id="3.40.50.300">
    <property type="entry name" value="P-loop containing nucleotide triphosphate hydrolases"/>
    <property type="match status" value="1"/>
</dbReference>
<reference evidence="9" key="2">
    <citation type="journal article" date="2014" name="ISME J.">
        <title>Microbial stratification in low pH oxic and suboxic macroscopic growths along an acid mine drainage.</title>
        <authorList>
            <person name="Mendez-Garcia C."/>
            <person name="Mesa V."/>
            <person name="Sprenger R.R."/>
            <person name="Richter M."/>
            <person name="Diez M.S."/>
            <person name="Solano J."/>
            <person name="Bargiela R."/>
            <person name="Golyshina O.V."/>
            <person name="Manteca A."/>
            <person name="Ramos J.L."/>
            <person name="Gallego J.R."/>
            <person name="Llorente I."/>
            <person name="Martins Dos Santos V.A."/>
            <person name="Jensen O.N."/>
            <person name="Pelaez A.I."/>
            <person name="Sanchez J."/>
            <person name="Ferrer M."/>
        </authorList>
    </citation>
    <scope>NUCLEOTIDE SEQUENCE</scope>
</reference>
<reference evidence="9" key="1">
    <citation type="submission" date="2013-08" db="EMBL/GenBank/DDBJ databases">
        <authorList>
            <person name="Mendez C."/>
            <person name="Richter M."/>
            <person name="Ferrer M."/>
            <person name="Sanchez J."/>
        </authorList>
    </citation>
    <scope>NUCLEOTIDE SEQUENCE</scope>
</reference>
<comment type="similarity">
    <text evidence="1">Belongs to the thymidylate kinase family.</text>
</comment>
<dbReference type="HAMAP" id="MF_00165">
    <property type="entry name" value="Thymidylate_kinase"/>
    <property type="match status" value="1"/>
</dbReference>
<dbReference type="GO" id="GO:0006233">
    <property type="term" value="P:dTDP biosynthetic process"/>
    <property type="evidence" value="ECO:0007669"/>
    <property type="project" value="InterPro"/>
</dbReference>
<evidence type="ECO:0000256" key="4">
    <source>
        <dbReference type="ARBA" id="ARBA00022727"/>
    </source>
</evidence>
<evidence type="ECO:0000313" key="9">
    <source>
        <dbReference type="EMBL" id="EQD50010.1"/>
    </source>
</evidence>
<keyword evidence="6 9" id="KW-0418">Kinase</keyword>
<feature type="domain" description="Thymidylate kinase-like" evidence="8">
    <location>
        <begin position="24"/>
        <end position="158"/>
    </location>
</feature>
<dbReference type="EMBL" id="AUZY01007391">
    <property type="protein sequence ID" value="EQD50010.1"/>
    <property type="molecule type" value="Genomic_DNA"/>
</dbReference>
<dbReference type="InterPro" id="IPR018094">
    <property type="entry name" value="Thymidylate_kinase"/>
</dbReference>
<keyword evidence="5" id="KW-0547">Nucleotide-binding</keyword>
<protein>
    <recommendedName>
        <fullName evidence="2">dTMP kinase</fullName>
        <ecNumber evidence="2">2.7.4.9</ecNumber>
    </recommendedName>
</protein>
<dbReference type="GO" id="GO:0006235">
    <property type="term" value="P:dTTP biosynthetic process"/>
    <property type="evidence" value="ECO:0007669"/>
    <property type="project" value="TreeGrafter"/>
</dbReference>
<gene>
    <name evidence="9" type="ORF">B1B_11383</name>
</gene>
<dbReference type="Pfam" id="PF02223">
    <property type="entry name" value="Thymidylate_kin"/>
    <property type="match status" value="1"/>
</dbReference>
<keyword evidence="7" id="KW-0067">ATP-binding</keyword>
<evidence type="ECO:0000256" key="5">
    <source>
        <dbReference type="ARBA" id="ARBA00022741"/>
    </source>
</evidence>
<accession>T1B732</accession>
<keyword evidence="3" id="KW-0808">Transferase</keyword>
<dbReference type="GO" id="GO:0005737">
    <property type="term" value="C:cytoplasm"/>
    <property type="evidence" value="ECO:0007669"/>
    <property type="project" value="TreeGrafter"/>
</dbReference>
<comment type="caution">
    <text evidence="9">The sequence shown here is derived from an EMBL/GenBank/DDBJ whole genome shotgun (WGS) entry which is preliminary data.</text>
</comment>
<evidence type="ECO:0000256" key="2">
    <source>
        <dbReference type="ARBA" id="ARBA00012980"/>
    </source>
</evidence>
<dbReference type="SUPFAM" id="SSF52540">
    <property type="entry name" value="P-loop containing nucleoside triphosphate hydrolases"/>
    <property type="match status" value="1"/>
</dbReference>
<dbReference type="InterPro" id="IPR027417">
    <property type="entry name" value="P-loop_NTPase"/>
</dbReference>
<feature type="non-terminal residue" evidence="9">
    <location>
        <position position="225"/>
    </location>
</feature>
<evidence type="ECO:0000256" key="7">
    <source>
        <dbReference type="ARBA" id="ARBA00022840"/>
    </source>
</evidence>
<dbReference type="EC" id="2.7.4.9" evidence="2"/>
<dbReference type="PANTHER" id="PTHR10344:SF1">
    <property type="entry name" value="THYMIDYLATE KINASE"/>
    <property type="match status" value="1"/>
</dbReference>
<organism evidence="9">
    <name type="scientific">mine drainage metagenome</name>
    <dbReference type="NCBI Taxonomy" id="410659"/>
    <lineage>
        <taxon>unclassified sequences</taxon>
        <taxon>metagenomes</taxon>
        <taxon>ecological metagenomes</taxon>
    </lineage>
</organism>
<evidence type="ECO:0000256" key="1">
    <source>
        <dbReference type="ARBA" id="ARBA00009776"/>
    </source>
</evidence>
<dbReference type="InterPro" id="IPR039430">
    <property type="entry name" value="Thymidylate_kin-like_dom"/>
</dbReference>